<dbReference type="InterPro" id="IPR001279">
    <property type="entry name" value="Metallo-B-lactamas"/>
</dbReference>
<dbReference type="PANTHER" id="PTHR30619:SF1">
    <property type="entry name" value="RECOMBINATION PROTEIN 2"/>
    <property type="match status" value="1"/>
</dbReference>
<dbReference type="PANTHER" id="PTHR30619">
    <property type="entry name" value="DNA INTERNALIZATION/COMPETENCE PROTEIN COMEC/REC2"/>
    <property type="match status" value="1"/>
</dbReference>
<dbReference type="InterPro" id="IPR052159">
    <property type="entry name" value="Competence_DNA_uptake"/>
</dbReference>
<name>A0A1C3PBL3_9ACTN</name>
<evidence type="ECO:0000313" key="3">
    <source>
        <dbReference type="Proteomes" id="UP000199013"/>
    </source>
</evidence>
<dbReference type="AlphaFoldDB" id="A0A1C3PBL3"/>
<reference evidence="3" key="1">
    <citation type="submission" date="2016-02" db="EMBL/GenBank/DDBJ databases">
        <authorList>
            <person name="Wibberg D."/>
        </authorList>
    </citation>
    <scope>NUCLEOTIDE SEQUENCE [LARGE SCALE GENOMIC DNA]</scope>
</reference>
<dbReference type="Pfam" id="PF00753">
    <property type="entry name" value="Lactamase_B"/>
    <property type="match status" value="1"/>
</dbReference>
<evidence type="ECO:0000259" key="1">
    <source>
        <dbReference type="Pfam" id="PF00753"/>
    </source>
</evidence>
<dbReference type="InterPro" id="IPR036866">
    <property type="entry name" value="RibonucZ/Hydroxyglut_hydro"/>
</dbReference>
<evidence type="ECO:0000313" key="2">
    <source>
        <dbReference type="EMBL" id="SBW27203.1"/>
    </source>
</evidence>
<keyword evidence="3" id="KW-1185">Reference proteome</keyword>
<dbReference type="Proteomes" id="UP000199013">
    <property type="component" value="Unassembled WGS sequence"/>
</dbReference>
<sequence length="372" mass="41285">MRELVSETPSMTPPDPDEFELSVFGPGYGECLVIHLGNRRWMVIDSCVRKRTEVSVAVEYLDALDVKIEKSVQAVVATHWHDDHVRGLHTVVRRAENAIFYCSSAFRSNEFLALVDRTPALPSKHSSGTSELRMISREIDARRRSGGRALSPIRSSTRLFMCDDSPVVAVWALSPSDEDIARGVEHIASLIPLGNDPGLHRVPSLHPNDTSIALLIELSDGCGVLLGADLEHFPSDRMRGWHAALDNPGRPNIRSVVFKVPHHGAVSSHCPEVWEHLLEADPLCVLSPFQLGSRNLPTPEDLARLQKLSSLVLISAGNTEIHARRERSVEKKILSSVKSIRSIGQEIGHIQLRRREGKWSARLSREAACFSQ</sequence>
<gene>
    <name evidence="2" type="ORF">FDG2_5218</name>
</gene>
<dbReference type="SUPFAM" id="SSF56281">
    <property type="entry name" value="Metallo-hydrolase/oxidoreductase"/>
    <property type="match status" value="1"/>
</dbReference>
<feature type="domain" description="Metallo-beta-lactamase" evidence="1">
    <location>
        <begin position="25"/>
        <end position="116"/>
    </location>
</feature>
<dbReference type="EMBL" id="FLUV01002188">
    <property type="protein sequence ID" value="SBW27203.1"/>
    <property type="molecule type" value="Genomic_DNA"/>
</dbReference>
<accession>A0A1C3PBL3</accession>
<organism evidence="2 3">
    <name type="scientific">Candidatus Protofrankia californiensis</name>
    <dbReference type="NCBI Taxonomy" id="1839754"/>
    <lineage>
        <taxon>Bacteria</taxon>
        <taxon>Bacillati</taxon>
        <taxon>Actinomycetota</taxon>
        <taxon>Actinomycetes</taxon>
        <taxon>Frankiales</taxon>
        <taxon>Frankiaceae</taxon>
        <taxon>Protofrankia</taxon>
    </lineage>
</organism>
<dbReference type="Gene3D" id="3.60.15.10">
    <property type="entry name" value="Ribonuclease Z/Hydroxyacylglutathione hydrolase-like"/>
    <property type="match status" value="1"/>
</dbReference>
<protein>
    <recommendedName>
        <fullName evidence="1">Metallo-beta-lactamase domain-containing protein</fullName>
    </recommendedName>
</protein>
<proteinExistence type="predicted"/>